<dbReference type="PANTHER" id="PTHR11441:SF0">
    <property type="entry name" value="THYMIDINE KINASE, CYTOSOLIC"/>
    <property type="match status" value="1"/>
</dbReference>
<organism evidence="13">
    <name type="scientific">Thelazia callipaeda</name>
    <name type="common">Oriental eyeworm</name>
    <name type="synonym">Parasitic nematode</name>
    <dbReference type="NCBI Taxonomy" id="103827"/>
    <lineage>
        <taxon>Eukaryota</taxon>
        <taxon>Metazoa</taxon>
        <taxon>Ecdysozoa</taxon>
        <taxon>Nematoda</taxon>
        <taxon>Chromadorea</taxon>
        <taxon>Rhabditida</taxon>
        <taxon>Spirurina</taxon>
        <taxon>Spiruromorpha</taxon>
        <taxon>Thelazioidea</taxon>
        <taxon>Thelaziidae</taxon>
        <taxon>Thelazia</taxon>
    </lineage>
</organism>
<keyword evidence="12" id="KW-1185">Reference proteome</keyword>
<keyword evidence="4 9" id="KW-0547">Nucleotide-binding</keyword>
<dbReference type="GO" id="GO:0071897">
    <property type="term" value="P:DNA biosynthetic process"/>
    <property type="evidence" value="ECO:0007669"/>
    <property type="project" value="UniProtKB-KW"/>
</dbReference>
<evidence type="ECO:0000256" key="1">
    <source>
        <dbReference type="ARBA" id="ARBA00007587"/>
    </source>
</evidence>
<evidence type="ECO:0000256" key="3">
    <source>
        <dbReference type="ARBA" id="ARBA00022679"/>
    </source>
</evidence>
<keyword evidence="5 9" id="KW-0418">Kinase</keyword>
<sequence length="169" mass="19783">MFSGKTTELIRRRNRYALANRTCMVVKYSGDTRYDLQKVVTHDLITKNDITAYNKYFSWQMQDATIARTVGEIFEILKKYEIILIDEGQFVCYQFFICSLAEEIVKLKAVCIGCGNDASFTHRIISNQKAIFKSLIKSIWLHQNLSFFEINAFSFLRKMCLIVLIYSRK</sequence>
<proteinExistence type="inferred from homology"/>
<dbReference type="GO" id="GO:0004797">
    <property type="term" value="F:thymidine kinase activity"/>
    <property type="evidence" value="ECO:0007669"/>
    <property type="project" value="UniProtKB-EC"/>
</dbReference>
<evidence type="ECO:0000256" key="4">
    <source>
        <dbReference type="ARBA" id="ARBA00022741"/>
    </source>
</evidence>
<evidence type="ECO:0000313" key="13">
    <source>
        <dbReference type="WBParaSite" id="TCLT_0000642801-mRNA-1"/>
    </source>
</evidence>
<reference evidence="13" key="1">
    <citation type="submission" date="2017-02" db="UniProtKB">
        <authorList>
            <consortium name="WormBaseParasite"/>
        </authorList>
    </citation>
    <scope>IDENTIFICATION</scope>
</reference>
<dbReference type="Proteomes" id="UP000276776">
    <property type="component" value="Unassembled WGS sequence"/>
</dbReference>
<name>A0A0N5D0T7_THECL</name>
<evidence type="ECO:0000256" key="10">
    <source>
        <dbReference type="RuleBase" id="RU004165"/>
    </source>
</evidence>
<dbReference type="Gene3D" id="3.40.50.300">
    <property type="entry name" value="P-loop containing nucleotide triphosphate hydrolases"/>
    <property type="match status" value="1"/>
</dbReference>
<dbReference type="GO" id="GO:0046104">
    <property type="term" value="P:thymidine metabolic process"/>
    <property type="evidence" value="ECO:0007669"/>
    <property type="project" value="TreeGrafter"/>
</dbReference>
<dbReference type="WBParaSite" id="TCLT_0000642801-mRNA-1">
    <property type="protein sequence ID" value="TCLT_0000642801-mRNA-1"/>
    <property type="gene ID" value="TCLT_0000642801"/>
</dbReference>
<dbReference type="EMBL" id="UYYF01004413">
    <property type="protein sequence ID" value="VDN03768.1"/>
    <property type="molecule type" value="Genomic_DNA"/>
</dbReference>
<comment type="subunit">
    <text evidence="7">Homotetramer. Tetramerization from dimerization is induced by ATP and increases catalytic efficiency due to a high affinity for thymidine. Tetramerization is inhibited by phosphorylation at Ser-13. Interacts (via the KEN box) with FZR1.</text>
</comment>
<gene>
    <name evidence="11" type="ORF">TCLT_LOCUS6417</name>
</gene>
<evidence type="ECO:0000256" key="5">
    <source>
        <dbReference type="ARBA" id="ARBA00022777"/>
    </source>
</evidence>
<dbReference type="Pfam" id="PF00265">
    <property type="entry name" value="TK"/>
    <property type="match status" value="2"/>
</dbReference>
<comment type="catalytic activity">
    <reaction evidence="8">
        <text>thymidine + ATP = dTMP + ADP + H(+)</text>
        <dbReference type="Rhea" id="RHEA:19129"/>
        <dbReference type="ChEBI" id="CHEBI:15378"/>
        <dbReference type="ChEBI" id="CHEBI:17748"/>
        <dbReference type="ChEBI" id="CHEBI:30616"/>
        <dbReference type="ChEBI" id="CHEBI:63528"/>
        <dbReference type="ChEBI" id="CHEBI:456216"/>
        <dbReference type="EC" id="2.7.1.21"/>
    </reaction>
    <physiologicalReaction direction="left-to-right" evidence="8">
        <dbReference type="Rhea" id="RHEA:19130"/>
    </physiologicalReaction>
</comment>
<dbReference type="PANTHER" id="PTHR11441">
    <property type="entry name" value="THYMIDINE KINASE"/>
    <property type="match status" value="1"/>
</dbReference>
<dbReference type="InterPro" id="IPR001267">
    <property type="entry name" value="Thymidine_kinase"/>
</dbReference>
<accession>A0A0N5D0T7</accession>
<evidence type="ECO:0000256" key="2">
    <source>
        <dbReference type="ARBA" id="ARBA00022634"/>
    </source>
</evidence>
<dbReference type="EC" id="2.7.1.21" evidence="9"/>
<dbReference type="SUPFAM" id="SSF52540">
    <property type="entry name" value="P-loop containing nucleoside triphosphate hydrolases"/>
    <property type="match status" value="1"/>
</dbReference>
<dbReference type="AlphaFoldDB" id="A0A0N5D0T7"/>
<protein>
    <recommendedName>
        <fullName evidence="9">Thymidine kinase</fullName>
        <ecNumber evidence="9">2.7.1.21</ecNumber>
    </recommendedName>
</protein>
<dbReference type="GO" id="GO:0005524">
    <property type="term" value="F:ATP binding"/>
    <property type="evidence" value="ECO:0007669"/>
    <property type="project" value="UniProtKB-KW"/>
</dbReference>
<dbReference type="OrthoDB" id="439028at2759"/>
<evidence type="ECO:0000313" key="11">
    <source>
        <dbReference type="EMBL" id="VDN03768.1"/>
    </source>
</evidence>
<evidence type="ECO:0000256" key="8">
    <source>
        <dbReference type="ARBA" id="ARBA00048113"/>
    </source>
</evidence>
<dbReference type="InterPro" id="IPR027417">
    <property type="entry name" value="P-loop_NTPase"/>
</dbReference>
<dbReference type="OMA" id="SCYFAND"/>
<evidence type="ECO:0000256" key="6">
    <source>
        <dbReference type="ARBA" id="ARBA00022840"/>
    </source>
</evidence>
<evidence type="ECO:0000256" key="9">
    <source>
        <dbReference type="RuleBase" id="RU000544"/>
    </source>
</evidence>
<keyword evidence="6 9" id="KW-0067">ATP-binding</keyword>
<comment type="similarity">
    <text evidence="1 10">Belongs to the thymidine kinase family.</text>
</comment>
<keyword evidence="2 9" id="KW-0237">DNA synthesis</keyword>
<keyword evidence="3 9" id="KW-0808">Transferase</keyword>
<reference evidence="11 12" key="2">
    <citation type="submission" date="2018-11" db="EMBL/GenBank/DDBJ databases">
        <authorList>
            <consortium name="Pathogen Informatics"/>
        </authorList>
    </citation>
    <scope>NUCLEOTIDE SEQUENCE [LARGE SCALE GENOMIC DNA]</scope>
</reference>
<dbReference type="STRING" id="103827.A0A0N5D0T7"/>
<evidence type="ECO:0000313" key="12">
    <source>
        <dbReference type="Proteomes" id="UP000276776"/>
    </source>
</evidence>
<evidence type="ECO:0000256" key="7">
    <source>
        <dbReference type="ARBA" id="ARBA00046642"/>
    </source>
</evidence>